<accession>A0A5D4SM18</accession>
<reference evidence="2 3" key="1">
    <citation type="submission" date="2019-08" db="EMBL/GenBank/DDBJ databases">
        <title>Bacillus genomes from the desert of Cuatro Cienegas, Coahuila.</title>
        <authorList>
            <person name="Olmedo-Alvarez G."/>
        </authorList>
    </citation>
    <scope>NUCLEOTIDE SEQUENCE [LARGE SCALE GENOMIC DNA]</scope>
    <source>
        <strain evidence="2 3">CH37_1T</strain>
    </source>
</reference>
<evidence type="ECO:0000313" key="3">
    <source>
        <dbReference type="Proteomes" id="UP000323732"/>
    </source>
</evidence>
<name>A0A5D4SM18_9BACI</name>
<dbReference type="Pfam" id="PF03167">
    <property type="entry name" value="UDG"/>
    <property type="match status" value="1"/>
</dbReference>
<evidence type="ECO:0000259" key="1">
    <source>
        <dbReference type="Pfam" id="PF03167"/>
    </source>
</evidence>
<gene>
    <name evidence="2" type="ORF">FZD47_12645</name>
</gene>
<proteinExistence type="predicted"/>
<evidence type="ECO:0000313" key="2">
    <source>
        <dbReference type="EMBL" id="TYS64313.1"/>
    </source>
</evidence>
<organism evidence="2 3">
    <name type="scientific">Bacillus infantis</name>
    <dbReference type="NCBI Taxonomy" id="324767"/>
    <lineage>
        <taxon>Bacteria</taxon>
        <taxon>Bacillati</taxon>
        <taxon>Bacillota</taxon>
        <taxon>Bacilli</taxon>
        <taxon>Bacillales</taxon>
        <taxon>Bacillaceae</taxon>
        <taxon>Bacillus</taxon>
    </lineage>
</organism>
<feature type="domain" description="Uracil-DNA glycosylase-like" evidence="1">
    <location>
        <begin position="42"/>
        <end position="212"/>
    </location>
</feature>
<protein>
    <recommendedName>
        <fullName evidence="1">Uracil-DNA glycosylase-like domain-containing protein</fullName>
    </recommendedName>
</protein>
<dbReference type="EMBL" id="VTES01000003">
    <property type="protein sequence ID" value="TYS64313.1"/>
    <property type="molecule type" value="Genomic_DNA"/>
</dbReference>
<dbReference type="AlphaFoldDB" id="A0A5D4SM18"/>
<comment type="caution">
    <text evidence="2">The sequence shown here is derived from an EMBL/GenBank/DDBJ whole genome shotgun (WGS) entry which is preliminary data.</text>
</comment>
<dbReference type="InterPro" id="IPR005122">
    <property type="entry name" value="Uracil-DNA_glycosylase-like"/>
</dbReference>
<sequence length="235" mass="26971">MINKQLYNLYEKYYPGMLSSLEGNNLSNPLLLKINDEEQYQKADLKVMFLGQETNTWEGSLGSKSIEELLGTYSRFFGEGKCFRYGGPFWNTVKDYTGDIKEAYPDKRVEIVWNNLIKLGKENSKGAPKKSLVAIQKEAFPVIREELEILKPDVVLFFTGPRYDQYLKAEWPNLTYHPLAHEPAGKLARLKGGSLHPQAFRTYHPNYLYRAGKPFYNSVKKSIISSISITPKVFP</sequence>
<dbReference type="Proteomes" id="UP000323732">
    <property type="component" value="Unassembled WGS sequence"/>
</dbReference>
<dbReference type="RefSeq" id="WP_101548554.1">
    <property type="nucleotide sequence ID" value="NZ_VTES01000003.1"/>
</dbReference>